<dbReference type="EMBL" id="JBHTIL010000004">
    <property type="protein sequence ID" value="MFD0927251.1"/>
    <property type="molecule type" value="Genomic_DNA"/>
</dbReference>
<sequence length="150" mass="14452">MDSTPLPLDAPAAVGPSPAAVGPSPSVIDRISPTPVTETVAPAVPASGGVSVETIALDHLARALDTVGESLASLPSGGEEAVGALAVALGLVAAQFVTALLSAAVEQHRDVADAAGAIRQIGAATAASRQAYAAQDRSGADALRTAGAAA</sequence>
<gene>
    <name evidence="2" type="ORF">ACFQ04_16045</name>
</gene>
<dbReference type="RefSeq" id="WP_253649076.1">
    <property type="nucleotide sequence ID" value="NZ_BAAAMO010000005.1"/>
</dbReference>
<feature type="compositionally biased region" description="Low complexity" evidence="1">
    <location>
        <begin position="10"/>
        <end position="27"/>
    </location>
</feature>
<organism evidence="2 3">
    <name type="scientific">Williamsia deligens</name>
    <dbReference type="NCBI Taxonomy" id="321325"/>
    <lineage>
        <taxon>Bacteria</taxon>
        <taxon>Bacillati</taxon>
        <taxon>Actinomycetota</taxon>
        <taxon>Actinomycetes</taxon>
        <taxon>Mycobacteriales</taxon>
        <taxon>Nocardiaceae</taxon>
        <taxon>Williamsia</taxon>
    </lineage>
</organism>
<evidence type="ECO:0000313" key="2">
    <source>
        <dbReference type="EMBL" id="MFD0927251.1"/>
    </source>
</evidence>
<proteinExistence type="predicted"/>
<protein>
    <submittedName>
        <fullName evidence="2">Type VII secretion target</fullName>
    </submittedName>
</protein>
<comment type="caution">
    <text evidence="2">The sequence shown here is derived from an EMBL/GenBank/DDBJ whole genome shotgun (WGS) entry which is preliminary data.</text>
</comment>
<evidence type="ECO:0000313" key="3">
    <source>
        <dbReference type="Proteomes" id="UP001597068"/>
    </source>
</evidence>
<keyword evidence="3" id="KW-1185">Reference proteome</keyword>
<evidence type="ECO:0000256" key="1">
    <source>
        <dbReference type="SAM" id="MobiDB-lite"/>
    </source>
</evidence>
<dbReference type="Proteomes" id="UP001597068">
    <property type="component" value="Unassembled WGS sequence"/>
</dbReference>
<reference evidence="3" key="1">
    <citation type="journal article" date="2019" name="Int. J. Syst. Evol. Microbiol.">
        <title>The Global Catalogue of Microorganisms (GCM) 10K type strain sequencing project: providing services to taxonomists for standard genome sequencing and annotation.</title>
        <authorList>
            <consortium name="The Broad Institute Genomics Platform"/>
            <consortium name="The Broad Institute Genome Sequencing Center for Infectious Disease"/>
            <person name="Wu L."/>
            <person name="Ma J."/>
        </authorList>
    </citation>
    <scope>NUCLEOTIDE SEQUENCE [LARGE SCALE GENOMIC DNA]</scope>
    <source>
        <strain evidence="3">CCUG 50873</strain>
    </source>
</reference>
<feature type="region of interest" description="Disordered" evidence="1">
    <location>
        <begin position="1"/>
        <end position="32"/>
    </location>
</feature>
<accession>A0ABW3GE23</accession>
<name>A0ABW3GE23_9NOCA</name>